<name>A0A2H9TJF8_9FUNG</name>
<organism evidence="2 3">
    <name type="scientific">Paramicrosporidium saccamoebae</name>
    <dbReference type="NCBI Taxonomy" id="1246581"/>
    <lineage>
        <taxon>Eukaryota</taxon>
        <taxon>Fungi</taxon>
        <taxon>Fungi incertae sedis</taxon>
        <taxon>Cryptomycota</taxon>
        <taxon>Cryptomycota incertae sedis</taxon>
        <taxon>Paramicrosporidium</taxon>
    </lineage>
</organism>
<feature type="region of interest" description="Disordered" evidence="1">
    <location>
        <begin position="21"/>
        <end position="70"/>
    </location>
</feature>
<feature type="compositionally biased region" description="Polar residues" evidence="1">
    <location>
        <begin position="28"/>
        <end position="42"/>
    </location>
</feature>
<protein>
    <submittedName>
        <fullName evidence="2">Uncharacterized protein</fullName>
    </submittedName>
</protein>
<dbReference type="AlphaFoldDB" id="A0A2H9TJF8"/>
<evidence type="ECO:0000313" key="3">
    <source>
        <dbReference type="Proteomes" id="UP000240830"/>
    </source>
</evidence>
<gene>
    <name evidence="2" type="ORF">PSACC_02315</name>
</gene>
<proteinExistence type="predicted"/>
<reference evidence="2 3" key="1">
    <citation type="submission" date="2016-10" db="EMBL/GenBank/DDBJ databases">
        <title>The genome of Paramicrosporidium saccamoebae is the missing link in understanding Cryptomycota and Microsporidia evolution.</title>
        <authorList>
            <person name="Quandt C.A."/>
            <person name="Beaudet D."/>
            <person name="Corsaro D."/>
            <person name="Michel R."/>
            <person name="Corradi N."/>
            <person name="James T."/>
        </authorList>
    </citation>
    <scope>NUCLEOTIDE SEQUENCE [LARGE SCALE GENOMIC DNA]</scope>
    <source>
        <strain evidence="2 3">KSL3</strain>
    </source>
</reference>
<feature type="region of interest" description="Disordered" evidence="1">
    <location>
        <begin position="84"/>
        <end position="109"/>
    </location>
</feature>
<dbReference type="EMBL" id="MTSL01000151">
    <property type="protein sequence ID" value="PJF17891.1"/>
    <property type="molecule type" value="Genomic_DNA"/>
</dbReference>
<dbReference type="Proteomes" id="UP000240830">
    <property type="component" value="Unassembled WGS sequence"/>
</dbReference>
<sequence length="109" mass="11933">MIVYVESIVCGQAMTSRLDDVTRAAGSATPSSKQMASPSHTIQVPGRLSLRSPMRQGPLAPSRLTNEWNAPRSPSISEIFVRQPTPNFRSNPKSLTNPSRNSSFFMILS</sequence>
<keyword evidence="3" id="KW-1185">Reference proteome</keyword>
<evidence type="ECO:0000313" key="2">
    <source>
        <dbReference type="EMBL" id="PJF17891.1"/>
    </source>
</evidence>
<evidence type="ECO:0000256" key="1">
    <source>
        <dbReference type="SAM" id="MobiDB-lite"/>
    </source>
</evidence>
<comment type="caution">
    <text evidence="2">The sequence shown here is derived from an EMBL/GenBank/DDBJ whole genome shotgun (WGS) entry which is preliminary data.</text>
</comment>
<accession>A0A2H9TJF8</accession>